<reference evidence="1 2" key="1">
    <citation type="journal article" date="2022" name="bioRxiv">
        <title>Genomics of Preaxostyla Flagellates Illuminates Evolutionary Transitions and the Path Towards Mitochondrial Loss.</title>
        <authorList>
            <person name="Novak L.V.F."/>
            <person name="Treitli S.C."/>
            <person name="Pyrih J."/>
            <person name="Halakuc P."/>
            <person name="Pipaliya S.V."/>
            <person name="Vacek V."/>
            <person name="Brzon O."/>
            <person name="Soukal P."/>
            <person name="Eme L."/>
            <person name="Dacks J.B."/>
            <person name="Karnkowska A."/>
            <person name="Elias M."/>
            <person name="Hampl V."/>
        </authorList>
    </citation>
    <scope>NUCLEOTIDE SEQUENCE [LARGE SCALE GENOMIC DNA]</scope>
    <source>
        <strain evidence="1">NAU3</strain>
        <tissue evidence="1">Gut</tissue>
    </source>
</reference>
<evidence type="ECO:0000313" key="1">
    <source>
        <dbReference type="EMBL" id="KAK2946184.1"/>
    </source>
</evidence>
<dbReference type="EMBL" id="JARBJD010000234">
    <property type="protein sequence ID" value="KAK2946184.1"/>
    <property type="molecule type" value="Genomic_DNA"/>
</dbReference>
<accession>A0ABQ9X356</accession>
<organism evidence="1 2">
    <name type="scientific">Blattamonas nauphoetae</name>
    <dbReference type="NCBI Taxonomy" id="2049346"/>
    <lineage>
        <taxon>Eukaryota</taxon>
        <taxon>Metamonada</taxon>
        <taxon>Preaxostyla</taxon>
        <taxon>Oxymonadida</taxon>
        <taxon>Blattamonas</taxon>
    </lineage>
</organism>
<proteinExistence type="predicted"/>
<keyword evidence="2" id="KW-1185">Reference proteome</keyword>
<sequence>MQTSFKSAILNPAEAVRLASINSTLITEAQQRLFPYPFQLLDILTLADFNGNLNFVLREQNLMSSKNAHNSNGLDIHHLSTRRKIPHAGDVWHGEWMWRD</sequence>
<dbReference type="Proteomes" id="UP001281761">
    <property type="component" value="Unassembled WGS sequence"/>
</dbReference>
<name>A0ABQ9X356_9EUKA</name>
<protein>
    <submittedName>
        <fullName evidence="1">Uncharacterized protein</fullName>
    </submittedName>
</protein>
<comment type="caution">
    <text evidence="1">The sequence shown here is derived from an EMBL/GenBank/DDBJ whole genome shotgun (WGS) entry which is preliminary data.</text>
</comment>
<gene>
    <name evidence="1" type="ORF">BLNAU_18860</name>
</gene>
<evidence type="ECO:0000313" key="2">
    <source>
        <dbReference type="Proteomes" id="UP001281761"/>
    </source>
</evidence>